<dbReference type="Gene3D" id="3.40.50.150">
    <property type="entry name" value="Vaccinia Virus protein VP39"/>
    <property type="match status" value="1"/>
</dbReference>
<evidence type="ECO:0000313" key="2">
    <source>
        <dbReference type="EMBL" id="MCQ4041845.1"/>
    </source>
</evidence>
<evidence type="ECO:0000313" key="3">
    <source>
        <dbReference type="Proteomes" id="UP001206206"/>
    </source>
</evidence>
<dbReference type="PANTHER" id="PTHR43861:SF1">
    <property type="entry name" value="TRANS-ACONITATE 2-METHYLTRANSFERASE"/>
    <property type="match status" value="1"/>
</dbReference>
<evidence type="ECO:0000259" key="1">
    <source>
        <dbReference type="Pfam" id="PF08242"/>
    </source>
</evidence>
<dbReference type="SUPFAM" id="SSF53335">
    <property type="entry name" value="S-adenosyl-L-methionine-dependent methyltransferases"/>
    <property type="match status" value="1"/>
</dbReference>
<feature type="domain" description="Methyltransferase type 12" evidence="1">
    <location>
        <begin position="42"/>
        <end position="150"/>
    </location>
</feature>
<dbReference type="PANTHER" id="PTHR43861">
    <property type="entry name" value="TRANS-ACONITATE 2-METHYLTRANSFERASE-RELATED"/>
    <property type="match status" value="1"/>
</dbReference>
<reference evidence="2 3" key="1">
    <citation type="submission" date="2022-06" db="EMBL/GenBank/DDBJ databases">
        <title>Draft genome sequence of type strain Streptomyces rubrisoli DSM 42083.</title>
        <authorList>
            <person name="Duangmal K."/>
            <person name="Klaysubun C."/>
        </authorList>
    </citation>
    <scope>NUCLEOTIDE SEQUENCE [LARGE SCALE GENOMIC DNA]</scope>
    <source>
        <strain evidence="2 3">DSM 42083</strain>
    </source>
</reference>
<dbReference type="CDD" id="cd02440">
    <property type="entry name" value="AdoMet_MTases"/>
    <property type="match status" value="1"/>
</dbReference>
<dbReference type="InterPro" id="IPR013217">
    <property type="entry name" value="Methyltransf_12"/>
</dbReference>
<comment type="caution">
    <text evidence="2">The sequence shown here is derived from an EMBL/GenBank/DDBJ whole genome shotgun (WGS) entry which is preliminary data.</text>
</comment>
<dbReference type="GO" id="GO:0008168">
    <property type="term" value="F:methyltransferase activity"/>
    <property type="evidence" value="ECO:0007669"/>
    <property type="project" value="UniProtKB-KW"/>
</dbReference>
<proteinExistence type="predicted"/>
<dbReference type="RefSeq" id="WP_255925837.1">
    <property type="nucleotide sequence ID" value="NZ_JANFNH010000004.1"/>
</dbReference>
<gene>
    <name evidence="2" type="ORF">NON19_07330</name>
</gene>
<name>A0ABT1P912_9ACTN</name>
<dbReference type="Pfam" id="PF08242">
    <property type="entry name" value="Methyltransf_12"/>
    <property type="match status" value="1"/>
</dbReference>
<keyword evidence="2" id="KW-0489">Methyltransferase</keyword>
<dbReference type="GO" id="GO:0032259">
    <property type="term" value="P:methylation"/>
    <property type="evidence" value="ECO:0007669"/>
    <property type="project" value="UniProtKB-KW"/>
</dbReference>
<sequence>MTDHRWHTPEAYDKATTRLQQRNASMVARLHPRPDTVRRAYELGCGTGALTEELLGVLPQARITALDVSAEMLRRARDRGLPQDRVEFRLGSFLDEGGADGHDRDAGSPAGAVEGRYDAVFSNAALHWLYPEYSRCFTRIRRLLAPGGVLCAAMAGRTAAADAFDRRIEEATRAVLPPGDRADFNRRRTTDAQVAELAGASGFSVEDVFLVERHHTMSAPAYATWWVASGGPWSTDRPEEHEAVATLTEALGGVGAEVELVHASTFMVLRA</sequence>
<dbReference type="InterPro" id="IPR029063">
    <property type="entry name" value="SAM-dependent_MTases_sf"/>
</dbReference>
<protein>
    <submittedName>
        <fullName evidence="2">Class I SAM-dependent methyltransferase</fullName>
    </submittedName>
</protein>
<accession>A0ABT1P912</accession>
<keyword evidence="2" id="KW-0808">Transferase</keyword>
<organism evidence="2 3">
    <name type="scientific">Streptantibioticus rubrisoli</name>
    <dbReference type="NCBI Taxonomy" id="1387313"/>
    <lineage>
        <taxon>Bacteria</taxon>
        <taxon>Bacillati</taxon>
        <taxon>Actinomycetota</taxon>
        <taxon>Actinomycetes</taxon>
        <taxon>Kitasatosporales</taxon>
        <taxon>Streptomycetaceae</taxon>
        <taxon>Streptantibioticus</taxon>
    </lineage>
</organism>
<dbReference type="EMBL" id="JANFNH010000004">
    <property type="protein sequence ID" value="MCQ4041845.1"/>
    <property type="molecule type" value="Genomic_DNA"/>
</dbReference>
<dbReference type="Proteomes" id="UP001206206">
    <property type="component" value="Unassembled WGS sequence"/>
</dbReference>
<keyword evidence="3" id="KW-1185">Reference proteome</keyword>